<comment type="subcellular location">
    <subcellularLocation>
        <location evidence="1">Cell membrane</location>
        <topology evidence="1">Multi-pass membrane protein</topology>
    </subcellularLocation>
</comment>
<evidence type="ECO:0000313" key="10">
    <source>
        <dbReference type="EMBL" id="KSU82068.1"/>
    </source>
</evidence>
<evidence type="ECO:0000259" key="8">
    <source>
        <dbReference type="Pfam" id="PF02706"/>
    </source>
</evidence>
<keyword evidence="4 7" id="KW-0812">Transmembrane</keyword>
<evidence type="ECO:0000256" key="3">
    <source>
        <dbReference type="ARBA" id="ARBA00022475"/>
    </source>
</evidence>
<keyword evidence="5 7" id="KW-1133">Transmembrane helix</keyword>
<dbReference type="EMBL" id="LNQN01000005">
    <property type="protein sequence ID" value="KSU82068.1"/>
    <property type="molecule type" value="Genomic_DNA"/>
</dbReference>
<feature type="domain" description="Tyrosine-protein kinase G-rich" evidence="9">
    <location>
        <begin position="141"/>
        <end position="193"/>
    </location>
</feature>
<evidence type="ECO:0000259" key="9">
    <source>
        <dbReference type="Pfam" id="PF13807"/>
    </source>
</evidence>
<name>A0A0V8J562_9BACL</name>
<keyword evidence="6 7" id="KW-0472">Membrane</keyword>
<dbReference type="Pfam" id="PF13807">
    <property type="entry name" value="GNVR"/>
    <property type="match status" value="1"/>
</dbReference>
<dbReference type="InterPro" id="IPR050445">
    <property type="entry name" value="Bact_polysacc_biosynth/exp"/>
</dbReference>
<dbReference type="Proteomes" id="UP000054099">
    <property type="component" value="Unassembled WGS sequence"/>
</dbReference>
<dbReference type="RefSeq" id="WP_061973995.1">
    <property type="nucleotide sequence ID" value="NZ_FMAV01000003.1"/>
</dbReference>
<comment type="similarity">
    <text evidence="2">Belongs to the CpsC/CapA family.</text>
</comment>
<comment type="caution">
    <text evidence="10">The sequence shown here is derived from an EMBL/GenBank/DDBJ whole genome shotgun (WGS) entry which is preliminary data.</text>
</comment>
<evidence type="ECO:0000256" key="2">
    <source>
        <dbReference type="ARBA" id="ARBA00006683"/>
    </source>
</evidence>
<dbReference type="AlphaFoldDB" id="A0A0V8J562"/>
<sequence>MEETISLKDIYQTIRKRIVMIALIAVIAVAIAGVVSYFVLTPVYQSSTQILVNQKKSKDVPEYNQVQTNLQMVNTYSVIIKSPAILSKVIDNLNLNTTVEALNGKLTISSEQDTQVLNVAVQDEDPAMAVKIANNIASTFKEEVPNIMKIDNVSVLSKAELKDDPTPVKPNPKMNMAIALVVGLMTGVGLAFLLDYMDNTLKTEQDIEKILGLPVLGTIPKITVNDEKAPKAPVNRRKAV</sequence>
<feature type="transmembrane region" description="Helical" evidence="7">
    <location>
        <begin position="18"/>
        <end position="40"/>
    </location>
</feature>
<evidence type="ECO:0000256" key="4">
    <source>
        <dbReference type="ARBA" id="ARBA00022692"/>
    </source>
</evidence>
<dbReference type="GO" id="GO:0005886">
    <property type="term" value="C:plasma membrane"/>
    <property type="evidence" value="ECO:0007669"/>
    <property type="project" value="UniProtKB-SubCell"/>
</dbReference>
<evidence type="ECO:0000256" key="7">
    <source>
        <dbReference type="SAM" id="Phobius"/>
    </source>
</evidence>
<dbReference type="InterPro" id="IPR032807">
    <property type="entry name" value="GNVR"/>
</dbReference>
<dbReference type="GO" id="GO:0004713">
    <property type="term" value="F:protein tyrosine kinase activity"/>
    <property type="evidence" value="ECO:0007669"/>
    <property type="project" value="TreeGrafter"/>
</dbReference>
<evidence type="ECO:0000256" key="6">
    <source>
        <dbReference type="ARBA" id="ARBA00023136"/>
    </source>
</evidence>
<dbReference type="OrthoDB" id="2360475at2"/>
<accession>A0A0V8J562</accession>
<organism evidence="10 11">
    <name type="scientific">Fictibacillus enclensis</name>
    <dbReference type="NCBI Taxonomy" id="1017270"/>
    <lineage>
        <taxon>Bacteria</taxon>
        <taxon>Bacillati</taxon>
        <taxon>Bacillota</taxon>
        <taxon>Bacilli</taxon>
        <taxon>Bacillales</taxon>
        <taxon>Fictibacillaceae</taxon>
        <taxon>Fictibacillus</taxon>
    </lineage>
</organism>
<dbReference type="PANTHER" id="PTHR32309">
    <property type="entry name" value="TYROSINE-PROTEIN KINASE"/>
    <property type="match status" value="1"/>
</dbReference>
<reference evidence="10 11" key="1">
    <citation type="journal article" date="2014" name="Antonie Van Leeuwenhoek">
        <title>Fictibacillus enclensis sp. nov., isolated from marine sediment.</title>
        <authorList>
            <person name="Dastager S.G."/>
            <person name="Mawlankar R."/>
            <person name="Srinivasan K."/>
            <person name="Tang S.K."/>
            <person name="Lee J.C."/>
            <person name="Ramana V.V."/>
            <person name="Shouche Y.S."/>
        </authorList>
    </citation>
    <scope>NUCLEOTIDE SEQUENCE [LARGE SCALE GENOMIC DNA]</scope>
    <source>
        <strain evidence="10 11">NIO-1003</strain>
    </source>
</reference>
<feature type="domain" description="Polysaccharide chain length determinant N-terminal" evidence="8">
    <location>
        <begin position="3"/>
        <end position="93"/>
    </location>
</feature>
<evidence type="ECO:0000256" key="5">
    <source>
        <dbReference type="ARBA" id="ARBA00022989"/>
    </source>
</evidence>
<proteinExistence type="inferred from homology"/>
<dbReference type="InterPro" id="IPR003856">
    <property type="entry name" value="LPS_length_determ_N"/>
</dbReference>
<feature type="transmembrane region" description="Helical" evidence="7">
    <location>
        <begin position="174"/>
        <end position="194"/>
    </location>
</feature>
<keyword evidence="11" id="KW-1185">Reference proteome</keyword>
<gene>
    <name evidence="10" type="ORF">AS030_17500</name>
</gene>
<dbReference type="PANTHER" id="PTHR32309:SF13">
    <property type="entry name" value="FERRIC ENTEROBACTIN TRANSPORT PROTEIN FEPE"/>
    <property type="match status" value="1"/>
</dbReference>
<evidence type="ECO:0000256" key="1">
    <source>
        <dbReference type="ARBA" id="ARBA00004651"/>
    </source>
</evidence>
<protein>
    <submittedName>
        <fullName evidence="10">Capsular biosynthesis protein</fullName>
    </submittedName>
</protein>
<dbReference type="Pfam" id="PF02706">
    <property type="entry name" value="Wzz"/>
    <property type="match status" value="1"/>
</dbReference>
<keyword evidence="3" id="KW-1003">Cell membrane</keyword>
<evidence type="ECO:0000313" key="11">
    <source>
        <dbReference type="Proteomes" id="UP000054099"/>
    </source>
</evidence>